<proteinExistence type="predicted"/>
<comment type="caution">
    <text evidence="1">The sequence shown here is derived from an EMBL/GenBank/DDBJ whole genome shotgun (WGS) entry which is preliminary data.</text>
</comment>
<dbReference type="Proteomes" id="UP001163603">
    <property type="component" value="Chromosome 8"/>
</dbReference>
<accession>A0ACC0YAW1</accession>
<name>A0ACC0YAW1_9ROSI</name>
<evidence type="ECO:0000313" key="2">
    <source>
        <dbReference type="Proteomes" id="UP001163603"/>
    </source>
</evidence>
<protein>
    <submittedName>
        <fullName evidence="1">Uncharacterized protein</fullName>
    </submittedName>
</protein>
<evidence type="ECO:0000313" key="1">
    <source>
        <dbReference type="EMBL" id="KAJ0031759.1"/>
    </source>
</evidence>
<dbReference type="EMBL" id="CM047743">
    <property type="protein sequence ID" value="KAJ0031759.1"/>
    <property type="molecule type" value="Genomic_DNA"/>
</dbReference>
<reference evidence="2" key="1">
    <citation type="journal article" date="2023" name="G3 (Bethesda)">
        <title>Genome assembly and association tests identify interacting loci associated with vigor, precocity, and sex in interspecific pistachio rootstocks.</title>
        <authorList>
            <person name="Palmer W."/>
            <person name="Jacygrad E."/>
            <person name="Sagayaradj S."/>
            <person name="Cavanaugh K."/>
            <person name="Han R."/>
            <person name="Bertier L."/>
            <person name="Beede B."/>
            <person name="Kafkas S."/>
            <person name="Golino D."/>
            <person name="Preece J."/>
            <person name="Michelmore R."/>
        </authorList>
    </citation>
    <scope>NUCLEOTIDE SEQUENCE [LARGE SCALE GENOMIC DNA]</scope>
</reference>
<sequence length="354" mass="40750">MDLSLIDNFIRFPTMKAIWDNIATTYFDGTNTSRVYSLKRQYNNLQGLWREIDFHRPNLMKCEEDTQKYNYCIREDRVYIFLDGLDDCLDKIRADVLQLMLFPIVEQIFTHVCREDLRQVVMMIKEDTIPGAIMLKKGGQKPLQHSSLQMLGEKQNMTKRKSQVARGSCTHYGNMKHTRETCFKLYGYLKWWHELKRKKKHDIGTSEKPSQAALMSTKPQLSFIPHGDFATYINEPITSTDSGNTSHTLSYSNQENHYGWIIDSGATNHMTFDPQDFFKTKKPKRTCIANANRITYLVSGAGAVALSPSFSLLNTLSVPSLISKLLSVSQATEESNCCALMYVCFRIFSPRRLN</sequence>
<gene>
    <name evidence="1" type="ORF">Pint_13771</name>
</gene>
<organism evidence="1 2">
    <name type="scientific">Pistacia integerrima</name>
    <dbReference type="NCBI Taxonomy" id="434235"/>
    <lineage>
        <taxon>Eukaryota</taxon>
        <taxon>Viridiplantae</taxon>
        <taxon>Streptophyta</taxon>
        <taxon>Embryophyta</taxon>
        <taxon>Tracheophyta</taxon>
        <taxon>Spermatophyta</taxon>
        <taxon>Magnoliopsida</taxon>
        <taxon>eudicotyledons</taxon>
        <taxon>Gunneridae</taxon>
        <taxon>Pentapetalae</taxon>
        <taxon>rosids</taxon>
        <taxon>malvids</taxon>
        <taxon>Sapindales</taxon>
        <taxon>Anacardiaceae</taxon>
        <taxon>Pistacia</taxon>
    </lineage>
</organism>
<keyword evidence="2" id="KW-1185">Reference proteome</keyword>